<dbReference type="Pfam" id="PF05037">
    <property type="entry name" value="DUF669"/>
    <property type="match status" value="1"/>
</dbReference>
<reference evidence="2" key="1">
    <citation type="submission" date="2020-04" db="EMBL/GenBank/DDBJ databases">
        <authorList>
            <person name="Chiriac C."/>
            <person name="Salcher M."/>
            <person name="Ghai R."/>
            <person name="Kavagutti S V."/>
        </authorList>
    </citation>
    <scope>NUCLEOTIDE SEQUENCE</scope>
</reference>
<protein>
    <recommendedName>
        <fullName evidence="3">DUF669 domain-containing protein</fullName>
    </recommendedName>
</protein>
<organism evidence="2">
    <name type="scientific">uncultured Caudovirales phage</name>
    <dbReference type="NCBI Taxonomy" id="2100421"/>
    <lineage>
        <taxon>Viruses</taxon>
        <taxon>Duplodnaviria</taxon>
        <taxon>Heunggongvirae</taxon>
        <taxon>Uroviricota</taxon>
        <taxon>Caudoviricetes</taxon>
        <taxon>Peduoviridae</taxon>
        <taxon>Maltschvirus</taxon>
        <taxon>Maltschvirus maltsch</taxon>
    </lineage>
</organism>
<accession>A0A6J5P7R0</accession>
<feature type="region of interest" description="Disordered" evidence="1">
    <location>
        <begin position="1"/>
        <end position="23"/>
    </location>
</feature>
<evidence type="ECO:0000313" key="2">
    <source>
        <dbReference type="EMBL" id="CAB4165218.1"/>
    </source>
</evidence>
<gene>
    <name evidence="2" type="ORF">UFOVP822_25</name>
</gene>
<sequence length="147" mass="16221">MIFNDTDFSPSAPPSKRTPVELPPGTYSAVIKAEETKPTKAGTGEYLQLILEVDEGPQAGLRVFDRLNLRNPSVKAMAIAQETLVKICEAVGLNNPNDSAELVGKRVQIETSNEAYQGKTYARIRAYLPHPAGQKEKEDEFMEDLPF</sequence>
<dbReference type="InterPro" id="IPR007731">
    <property type="entry name" value="DUF669"/>
</dbReference>
<dbReference type="EMBL" id="LR796775">
    <property type="protein sequence ID" value="CAB4165218.1"/>
    <property type="molecule type" value="Genomic_DNA"/>
</dbReference>
<proteinExistence type="predicted"/>
<name>A0A6J5P7R0_9CAUD</name>
<evidence type="ECO:0008006" key="3">
    <source>
        <dbReference type="Google" id="ProtNLM"/>
    </source>
</evidence>
<evidence type="ECO:0000256" key="1">
    <source>
        <dbReference type="SAM" id="MobiDB-lite"/>
    </source>
</evidence>